<keyword evidence="4 6" id="KW-0460">Magnesium</keyword>
<evidence type="ECO:0000256" key="3">
    <source>
        <dbReference type="ARBA" id="ARBA00022801"/>
    </source>
</evidence>
<dbReference type="InterPro" id="IPR004808">
    <property type="entry name" value="AP_endonuc_1"/>
</dbReference>
<feature type="active site" description="Proton donor/acceptor" evidence="5">
    <location>
        <position position="204"/>
    </location>
</feature>
<keyword evidence="3" id="KW-0378">Hydrolase</keyword>
<keyword evidence="8" id="KW-0175">Coiled coil</keyword>
<dbReference type="STRING" id="1353009.A0A1Y2J4N5"/>
<keyword evidence="2 6" id="KW-0479">Metal-binding</keyword>
<dbReference type="GO" id="GO:0003906">
    <property type="term" value="F:DNA-(apurinic or apyrimidinic site) endonuclease activity"/>
    <property type="evidence" value="ECO:0007669"/>
    <property type="project" value="TreeGrafter"/>
</dbReference>
<dbReference type="SUPFAM" id="SSF56219">
    <property type="entry name" value="DNase I-like"/>
    <property type="match status" value="1"/>
</dbReference>
<dbReference type="GO" id="GO:0008081">
    <property type="term" value="F:phosphoric diester hydrolase activity"/>
    <property type="evidence" value="ECO:0007669"/>
    <property type="project" value="TreeGrafter"/>
</dbReference>
<dbReference type="Gene3D" id="3.60.10.10">
    <property type="entry name" value="Endonuclease/exonuclease/phosphatase"/>
    <property type="match status" value="1"/>
</dbReference>
<comment type="cofactor">
    <cofactor evidence="6">
        <name>Mg(2+)</name>
        <dbReference type="ChEBI" id="CHEBI:18420"/>
    </cofactor>
    <cofactor evidence="6">
        <name>Mn(2+)</name>
        <dbReference type="ChEBI" id="CHEBI:29035"/>
    </cofactor>
    <text evidence="6">Probably binds two magnesium or manganese ions per subunit.</text>
</comment>
<evidence type="ECO:0000256" key="4">
    <source>
        <dbReference type="ARBA" id="ARBA00022842"/>
    </source>
</evidence>
<dbReference type="GO" id="GO:0005634">
    <property type="term" value="C:nucleus"/>
    <property type="evidence" value="ECO:0007669"/>
    <property type="project" value="TreeGrafter"/>
</dbReference>
<dbReference type="EMBL" id="KZ084086">
    <property type="protein sequence ID" value="OSD08369.1"/>
    <property type="molecule type" value="Genomic_DNA"/>
</dbReference>
<dbReference type="CDD" id="cd09076">
    <property type="entry name" value="L1-EN"/>
    <property type="match status" value="1"/>
</dbReference>
<feature type="coiled-coil region" evidence="8">
    <location>
        <begin position="412"/>
        <end position="439"/>
    </location>
</feature>
<accession>A0A1Y2J4N5</accession>
<feature type="active site" description="Proton acceptor" evidence="5">
    <location>
        <position position="295"/>
    </location>
</feature>
<feature type="non-terminal residue" evidence="11">
    <location>
        <position position="645"/>
    </location>
</feature>
<evidence type="ECO:0000256" key="7">
    <source>
        <dbReference type="PIRSR" id="PIRSR604808-3"/>
    </source>
</evidence>
<keyword evidence="12" id="KW-1185">Reference proteome</keyword>
<feature type="binding site" evidence="6">
    <location>
        <position position="295"/>
    </location>
    <ligand>
        <name>Mg(2+)</name>
        <dbReference type="ChEBI" id="CHEBI:18420"/>
        <label>1</label>
    </ligand>
</feature>
<feature type="binding site" evidence="6">
    <location>
        <position position="294"/>
    </location>
    <ligand>
        <name>Mg(2+)</name>
        <dbReference type="ChEBI" id="CHEBI:18420"/>
        <label>1</label>
    </ligand>
</feature>
<dbReference type="Pfam" id="PF03372">
    <property type="entry name" value="Exo_endo_phos"/>
    <property type="match status" value="1"/>
</dbReference>
<comment type="similarity">
    <text evidence="1">Belongs to the DNA repair enzymes AP/ExoA family.</text>
</comment>
<dbReference type="GO" id="GO:0006284">
    <property type="term" value="P:base-excision repair"/>
    <property type="evidence" value="ECO:0007669"/>
    <property type="project" value="TreeGrafter"/>
</dbReference>
<feature type="region of interest" description="Disordered" evidence="9">
    <location>
        <begin position="14"/>
        <end position="38"/>
    </location>
</feature>
<feature type="active site" evidence="5">
    <location>
        <position position="168"/>
    </location>
</feature>
<evidence type="ECO:0000256" key="2">
    <source>
        <dbReference type="ARBA" id="ARBA00022723"/>
    </source>
</evidence>
<evidence type="ECO:0000313" key="11">
    <source>
        <dbReference type="EMBL" id="OSD08369.1"/>
    </source>
</evidence>
<keyword evidence="6" id="KW-0464">Manganese</keyword>
<dbReference type="InterPro" id="IPR005135">
    <property type="entry name" value="Endo/exonuclease/phosphatase"/>
</dbReference>
<dbReference type="InterPro" id="IPR036691">
    <property type="entry name" value="Endo/exonu/phosph_ase_sf"/>
</dbReference>
<feature type="site" description="Transition state stabilizer" evidence="7">
    <location>
        <position position="206"/>
    </location>
</feature>
<feature type="site" description="Important for catalytic activity" evidence="7">
    <location>
        <position position="269"/>
    </location>
</feature>
<feature type="binding site" evidence="6">
    <location>
        <position position="54"/>
    </location>
    <ligand>
        <name>Mg(2+)</name>
        <dbReference type="ChEBI" id="CHEBI:18420"/>
        <label>1</label>
    </ligand>
</feature>
<proteinExistence type="inferred from homology"/>
<evidence type="ECO:0000259" key="10">
    <source>
        <dbReference type="Pfam" id="PF03372"/>
    </source>
</evidence>
<feature type="domain" description="Endonuclease/exonuclease/phosphatase" evidence="10">
    <location>
        <begin position="51"/>
        <end position="281"/>
    </location>
</feature>
<evidence type="ECO:0000256" key="5">
    <source>
        <dbReference type="PIRSR" id="PIRSR604808-1"/>
    </source>
</evidence>
<dbReference type="GO" id="GO:0008311">
    <property type="term" value="F:double-stranded DNA 3'-5' DNA exonuclease activity"/>
    <property type="evidence" value="ECO:0007669"/>
    <property type="project" value="TreeGrafter"/>
</dbReference>
<name>A0A1Y2J4N5_TRAC3</name>
<dbReference type="GO" id="GO:0046872">
    <property type="term" value="F:metal ion binding"/>
    <property type="evidence" value="ECO:0007669"/>
    <property type="project" value="UniProtKB-KW"/>
</dbReference>
<feature type="site" description="Interaction with DNA substrate" evidence="7">
    <location>
        <position position="295"/>
    </location>
</feature>
<reference evidence="11 12" key="1">
    <citation type="journal article" date="2015" name="Biotechnol. Biofuels">
        <title>Enhanced degradation of softwood versus hardwood by the white-rot fungus Pycnoporus coccineus.</title>
        <authorList>
            <person name="Couturier M."/>
            <person name="Navarro D."/>
            <person name="Chevret D."/>
            <person name="Henrissat B."/>
            <person name="Piumi F."/>
            <person name="Ruiz-Duenas F.J."/>
            <person name="Martinez A.T."/>
            <person name="Grigoriev I.V."/>
            <person name="Riley R."/>
            <person name="Lipzen A."/>
            <person name="Berrin J.G."/>
            <person name="Master E.R."/>
            <person name="Rosso M.N."/>
        </authorList>
    </citation>
    <scope>NUCLEOTIDE SEQUENCE [LARGE SCALE GENOMIC DNA]</scope>
    <source>
        <strain evidence="11 12">BRFM310</strain>
    </source>
</reference>
<evidence type="ECO:0000256" key="6">
    <source>
        <dbReference type="PIRSR" id="PIRSR604808-2"/>
    </source>
</evidence>
<dbReference type="PANTHER" id="PTHR22748:SF26">
    <property type="entry name" value="ENDONUCLEASE_EXONUCLEASE_PHOSPHATASE DOMAIN-CONTAINING PROTEIN"/>
    <property type="match status" value="1"/>
</dbReference>
<protein>
    <submittedName>
        <fullName evidence="11">DNase I-like protein</fullName>
    </submittedName>
</protein>
<feature type="binding site" evidence="6">
    <location>
        <position position="204"/>
    </location>
    <ligand>
        <name>Mg(2+)</name>
        <dbReference type="ChEBI" id="CHEBI:18420"/>
        <label>1</label>
    </ligand>
</feature>
<sequence length="645" mass="72626">MDIADLTANLLPHSSARLPRADTGLHPHQVPNEAPRRRAEQIGQKTTARVATLNINGFGNLLPDHPDNKWGRIYSMMREERIAILLVQETHLTDRRVADIHQMYAGSVKILHSPHPDAPTQKEGVAVVLNTKLINGTNAQMKVVVPGRAIQVSVAWRGGDVRHLLCVYAPTSEGVNERRAFFKKVLEYYTLHTSIPHPHLMAGDFNNVEDSIDRLPVSLAHDQSIEDLDELKSALNLMIVDGWRATHPSDRHYTFHRGSGEAATMSRLDRIYVNADIFQFARQWEIKQPSIKTDHLLAMVQLSTPNDPEVGPGRTVFPLHLLSNKGLAKKMKARGLEALKEVQALERSGTRSDIHNPQTVLAAMKREWLDMARALEKVTVPKLISDINHLESSLKSLRNDRYTDSHKRAAEINALTAQIRELQAKRQKQRQGNSRAKHRLEGESPTKFWVNLHKPKTPRELIPAFESPEGSGVFVTDASQMAKVAREHHNLIQRDGPDVQPTDVREQDIQTVLDSLDVRISDLHLGDMAALIDHDDCEFALKHSKSGTAPGVDGIQYEVWKTFQERFKEDSRHEGRPVFDVLALLQAAFVDIQQHGVCKGTGFADGWMAPIWKEKGEKTKVVNYRPITVLNTDYKLLTKIMAVKL</sequence>
<gene>
    <name evidence="11" type="ORF">PYCCODRAFT_1356700</name>
</gene>
<organism evidence="11 12">
    <name type="scientific">Trametes coccinea (strain BRFM310)</name>
    <name type="common">Pycnoporus coccineus</name>
    <dbReference type="NCBI Taxonomy" id="1353009"/>
    <lineage>
        <taxon>Eukaryota</taxon>
        <taxon>Fungi</taxon>
        <taxon>Dikarya</taxon>
        <taxon>Basidiomycota</taxon>
        <taxon>Agaricomycotina</taxon>
        <taxon>Agaricomycetes</taxon>
        <taxon>Polyporales</taxon>
        <taxon>Polyporaceae</taxon>
        <taxon>Trametes</taxon>
    </lineage>
</organism>
<feature type="binding site" evidence="6">
    <location>
        <position position="89"/>
    </location>
    <ligand>
        <name>Mg(2+)</name>
        <dbReference type="ChEBI" id="CHEBI:18420"/>
        <label>1</label>
    </ligand>
</feature>
<dbReference type="AlphaFoldDB" id="A0A1Y2J4N5"/>
<dbReference type="OrthoDB" id="2751000at2759"/>
<feature type="binding site" evidence="6">
    <location>
        <position position="206"/>
    </location>
    <ligand>
        <name>Mg(2+)</name>
        <dbReference type="ChEBI" id="CHEBI:18420"/>
        <label>1</label>
    </ligand>
</feature>
<dbReference type="PANTHER" id="PTHR22748">
    <property type="entry name" value="AP ENDONUCLEASE"/>
    <property type="match status" value="1"/>
</dbReference>
<evidence type="ECO:0000256" key="9">
    <source>
        <dbReference type="SAM" id="MobiDB-lite"/>
    </source>
</evidence>
<evidence type="ECO:0000313" key="12">
    <source>
        <dbReference type="Proteomes" id="UP000193067"/>
    </source>
</evidence>
<dbReference type="Proteomes" id="UP000193067">
    <property type="component" value="Unassembled WGS sequence"/>
</dbReference>
<evidence type="ECO:0000256" key="1">
    <source>
        <dbReference type="ARBA" id="ARBA00007092"/>
    </source>
</evidence>
<evidence type="ECO:0000256" key="8">
    <source>
        <dbReference type="SAM" id="Coils"/>
    </source>
</evidence>